<dbReference type="Proteomes" id="UP000769780">
    <property type="component" value="Unassembled WGS sequence"/>
</dbReference>
<keyword evidence="1" id="KW-1133">Transmembrane helix</keyword>
<evidence type="ECO:0000256" key="2">
    <source>
        <dbReference type="SAM" id="SignalP"/>
    </source>
</evidence>
<reference evidence="3 4" key="1">
    <citation type="submission" date="2020-07" db="EMBL/GenBank/DDBJ databases">
        <title>Fungal Genomes of the International Space Station.</title>
        <authorList>
            <person name="Seuylemezian A."/>
            <person name="Singh N.K."/>
            <person name="Wood J."/>
            <person name="Venkateswaran K."/>
        </authorList>
    </citation>
    <scope>NUCLEOTIDE SEQUENCE [LARGE SCALE GENOMIC DNA]</scope>
    <source>
        <strain evidence="3 4">PL-B2</strain>
    </source>
</reference>
<sequence length="110" mass="12602">MNRFLLMLILLALPTVTHLFVVQSDMGTGFHNHDNYVLETLSFDSSYLENSQDSDDKSATFYTIPYLVLVILSLIKVSFNQVHAHKKRYFLQAVFYQSNNVKGTPLKNAL</sequence>
<comment type="caution">
    <text evidence="3">The sequence shown here is derived from an EMBL/GenBank/DDBJ whole genome shotgun (WGS) entry which is preliminary data.</text>
</comment>
<feature type="transmembrane region" description="Helical" evidence="1">
    <location>
        <begin position="59"/>
        <end position="79"/>
    </location>
</feature>
<dbReference type="EMBL" id="JACWFH010000023">
    <property type="protein sequence ID" value="MBY0098378.1"/>
    <property type="molecule type" value="Genomic_DNA"/>
</dbReference>
<evidence type="ECO:0000313" key="3">
    <source>
        <dbReference type="EMBL" id="MBY0098378.1"/>
    </source>
</evidence>
<keyword evidence="1" id="KW-0812">Transmembrane</keyword>
<name>A0ABS7K850_9BACI</name>
<feature type="signal peptide" evidence="2">
    <location>
        <begin position="1"/>
        <end position="19"/>
    </location>
</feature>
<gene>
    <name evidence="3" type="ORF">H0185_16440</name>
</gene>
<keyword evidence="1" id="KW-0472">Membrane</keyword>
<feature type="chain" id="PRO_5046111842" evidence="2">
    <location>
        <begin position="20"/>
        <end position="110"/>
    </location>
</feature>
<proteinExistence type="predicted"/>
<dbReference type="RefSeq" id="WP_221874600.1">
    <property type="nucleotide sequence ID" value="NZ_JACWFH010000023.1"/>
</dbReference>
<protein>
    <submittedName>
        <fullName evidence="3">Uncharacterized protein</fullName>
    </submittedName>
</protein>
<keyword evidence="2" id="KW-0732">Signal</keyword>
<evidence type="ECO:0000313" key="4">
    <source>
        <dbReference type="Proteomes" id="UP000769780"/>
    </source>
</evidence>
<organism evidence="3 4">
    <name type="scientific">Mesobacillus maritimus</name>
    <dbReference type="NCBI Taxonomy" id="1643336"/>
    <lineage>
        <taxon>Bacteria</taxon>
        <taxon>Bacillati</taxon>
        <taxon>Bacillota</taxon>
        <taxon>Bacilli</taxon>
        <taxon>Bacillales</taxon>
        <taxon>Bacillaceae</taxon>
        <taxon>Mesobacillus</taxon>
    </lineage>
</organism>
<accession>A0ABS7K850</accession>
<evidence type="ECO:0000256" key="1">
    <source>
        <dbReference type="SAM" id="Phobius"/>
    </source>
</evidence>
<keyword evidence="4" id="KW-1185">Reference proteome</keyword>